<keyword evidence="1" id="KW-0472">Membrane</keyword>
<evidence type="ECO:0000256" key="2">
    <source>
        <dbReference type="SAM" id="SignalP"/>
    </source>
</evidence>
<feature type="domain" description="Ice-binding protein C-terminal" evidence="3">
    <location>
        <begin position="249"/>
        <end position="273"/>
    </location>
</feature>
<evidence type="ECO:0000256" key="1">
    <source>
        <dbReference type="SAM" id="Phobius"/>
    </source>
</evidence>
<dbReference type="OrthoDB" id="937176at2"/>
<feature type="chain" id="PRO_5020323473" evidence="2">
    <location>
        <begin position="22"/>
        <end position="278"/>
    </location>
</feature>
<protein>
    <submittedName>
        <fullName evidence="4">Putative secreted protein with PEP-CTERM sorting signal</fullName>
    </submittedName>
</protein>
<evidence type="ECO:0000313" key="5">
    <source>
        <dbReference type="Proteomes" id="UP000295361"/>
    </source>
</evidence>
<keyword evidence="1" id="KW-0812">Transmembrane</keyword>
<feature type="transmembrane region" description="Helical" evidence="1">
    <location>
        <begin position="253"/>
        <end position="270"/>
    </location>
</feature>
<feature type="signal peptide" evidence="2">
    <location>
        <begin position="1"/>
        <end position="21"/>
    </location>
</feature>
<keyword evidence="1" id="KW-1133">Transmembrane helix</keyword>
<dbReference type="Proteomes" id="UP000295361">
    <property type="component" value="Unassembled WGS sequence"/>
</dbReference>
<sequence>MKRLIGLTALAGSLLGTTASAVPVITTFEAAGANAAAITATRDAFRVAVGGGAVAGANGSFGGLRREINWDGVPAGSSDPNPLAANFFNVNSPRGAVFSTPGTGFLVSANAGGAAPVLFGFPNDFQAFSAQKLFTAVNSNVTDVNFFVAGTAQAATTTAFGLVFVDVEVGGLSKLEFFDANNALIYSRDAMVAGNQGLSFLGATVSGGAISRVRITSGLNTIVANGVLGNPNDDVVVMDDFLYAEPLAAVPEPASALLAVAGLALLGGLARRRQTRST</sequence>
<evidence type="ECO:0000259" key="3">
    <source>
        <dbReference type="Pfam" id="PF07589"/>
    </source>
</evidence>
<organism evidence="4 5">
    <name type="scientific">Roseateles toxinivorans</name>
    <dbReference type="NCBI Taxonomy" id="270368"/>
    <lineage>
        <taxon>Bacteria</taxon>
        <taxon>Pseudomonadati</taxon>
        <taxon>Pseudomonadota</taxon>
        <taxon>Betaproteobacteria</taxon>
        <taxon>Burkholderiales</taxon>
        <taxon>Sphaerotilaceae</taxon>
        <taxon>Roseateles</taxon>
    </lineage>
</organism>
<gene>
    <name evidence="4" type="ORF">DES47_102710</name>
</gene>
<keyword evidence="5" id="KW-1185">Reference proteome</keyword>
<name>A0A4V3CTN6_9BURK</name>
<dbReference type="InterPro" id="IPR013424">
    <property type="entry name" value="Ice-binding_C"/>
</dbReference>
<dbReference type="Pfam" id="PF07589">
    <property type="entry name" value="PEP-CTERM"/>
    <property type="match status" value="1"/>
</dbReference>
<dbReference type="EMBL" id="SNXS01000002">
    <property type="protein sequence ID" value="TDP72964.1"/>
    <property type="molecule type" value="Genomic_DNA"/>
</dbReference>
<proteinExistence type="predicted"/>
<reference evidence="4 5" key="1">
    <citation type="submission" date="2019-03" db="EMBL/GenBank/DDBJ databases">
        <title>Genomic Encyclopedia of Type Strains, Phase IV (KMG-IV): sequencing the most valuable type-strain genomes for metagenomic binning, comparative biology and taxonomic classification.</title>
        <authorList>
            <person name="Goeker M."/>
        </authorList>
    </citation>
    <scope>NUCLEOTIDE SEQUENCE [LARGE SCALE GENOMIC DNA]</scope>
    <source>
        <strain evidence="4 5">DSM 16998</strain>
    </source>
</reference>
<dbReference type="AlphaFoldDB" id="A0A4V3CTN6"/>
<dbReference type="RefSeq" id="WP_133700385.1">
    <property type="nucleotide sequence ID" value="NZ_SNXS01000002.1"/>
</dbReference>
<evidence type="ECO:0000313" key="4">
    <source>
        <dbReference type="EMBL" id="TDP72964.1"/>
    </source>
</evidence>
<comment type="caution">
    <text evidence="4">The sequence shown here is derived from an EMBL/GenBank/DDBJ whole genome shotgun (WGS) entry which is preliminary data.</text>
</comment>
<accession>A0A4V3CTN6</accession>
<keyword evidence="2" id="KW-0732">Signal</keyword>
<dbReference type="InParanoid" id="A0A4V3CTN6"/>